<keyword evidence="2" id="KW-1185">Reference proteome</keyword>
<evidence type="ECO:0000313" key="2">
    <source>
        <dbReference type="Proteomes" id="UP000011724"/>
    </source>
</evidence>
<dbReference type="Proteomes" id="UP000011724">
    <property type="component" value="Chromosome"/>
</dbReference>
<accession>M1WLV0</accession>
<dbReference type="KEGG" id="dpi:BN4_11258"/>
<dbReference type="HOGENOM" id="CLU_1934646_0_0_7"/>
<sequence>MNRICIAVIVICMWMVGFVDLSSACETVVLCENVEIIYVGKGRRHLADGVEETIYVTSVMLIEKMNELKEVRLNCPYETVIVRIGSSGFELPKHAISTGGDWFSVEFLTPDKALGAAMDMCPEKVNSYLQ</sequence>
<evidence type="ECO:0000313" key="1">
    <source>
        <dbReference type="EMBL" id="CCH48495.1"/>
    </source>
</evidence>
<proteinExistence type="predicted"/>
<reference evidence="1 2" key="1">
    <citation type="journal article" date="2013" name="PLoS ONE">
        <title>The first genomic and proteomic characterization of a deep-sea sulfate reducer: insights into the piezophilic lifestyle of Desulfovibrio piezophilus.</title>
        <authorList>
            <person name="Pradel N."/>
            <person name="Ji B."/>
            <person name="Gimenez G."/>
            <person name="Talla E."/>
            <person name="Lenoble P."/>
            <person name="Garel M."/>
            <person name="Tamburini C."/>
            <person name="Fourquet P."/>
            <person name="Lebrun R."/>
            <person name="Bertin P."/>
            <person name="Denis Y."/>
            <person name="Pophillat M."/>
            <person name="Barbe V."/>
            <person name="Ollivier B."/>
            <person name="Dolla A."/>
        </authorList>
    </citation>
    <scope>NUCLEOTIDE SEQUENCE [LARGE SCALE GENOMIC DNA]</scope>
    <source>
        <strain evidence="2">DSM 10523 / SB164P1</strain>
    </source>
</reference>
<reference evidence="2" key="2">
    <citation type="journal article" date="2013" name="Stand. Genomic Sci.">
        <title>Complete genome sequence of Desulfocapsa sulfexigens, a marine deltaproteobacterium specialized in disproportionating inorganic sulfur compounds.</title>
        <authorList>
            <person name="Finster K.W."/>
            <person name="Kjeldsen K.U."/>
            <person name="Kube M."/>
            <person name="Reinhardt R."/>
            <person name="Mussmann M."/>
            <person name="Amann R."/>
            <person name="Schreiber L."/>
        </authorList>
    </citation>
    <scope>NUCLEOTIDE SEQUENCE [LARGE SCALE GENOMIC DNA]</scope>
    <source>
        <strain evidence="2">DSM 10523 / SB164P1</strain>
    </source>
</reference>
<name>M1WLV0_PSEP2</name>
<dbReference type="PATRIC" id="fig|879567.3.peg.1305"/>
<dbReference type="EMBL" id="FO203427">
    <property type="protein sequence ID" value="CCH48495.1"/>
    <property type="molecule type" value="Genomic_DNA"/>
</dbReference>
<dbReference type="AlphaFoldDB" id="M1WLV0"/>
<gene>
    <name evidence="1" type="ordered locus">BN4_11258</name>
</gene>
<protein>
    <submittedName>
        <fullName evidence="1">Uncharacterized protein</fullName>
    </submittedName>
</protein>
<organism evidence="1 2">
    <name type="scientific">Pseudodesulfovibrio piezophilus (strain DSM 21447 / JCM 15486 / C1TLV30)</name>
    <name type="common">Desulfovibrio piezophilus</name>
    <dbReference type="NCBI Taxonomy" id="1322246"/>
    <lineage>
        <taxon>Bacteria</taxon>
        <taxon>Pseudomonadati</taxon>
        <taxon>Thermodesulfobacteriota</taxon>
        <taxon>Desulfovibrionia</taxon>
        <taxon>Desulfovibrionales</taxon>
        <taxon>Desulfovibrionaceae</taxon>
    </lineage>
</organism>